<name>A0A4C1V3Q2_EUMVA</name>
<evidence type="ECO:0000313" key="2">
    <source>
        <dbReference type="EMBL" id="GBP32882.1"/>
    </source>
</evidence>
<dbReference type="AlphaFoldDB" id="A0A4C1V3Q2"/>
<organism evidence="2 3">
    <name type="scientific">Eumeta variegata</name>
    <name type="common">Bagworm moth</name>
    <name type="synonym">Eumeta japonica</name>
    <dbReference type="NCBI Taxonomy" id="151549"/>
    <lineage>
        <taxon>Eukaryota</taxon>
        <taxon>Metazoa</taxon>
        <taxon>Ecdysozoa</taxon>
        <taxon>Arthropoda</taxon>
        <taxon>Hexapoda</taxon>
        <taxon>Insecta</taxon>
        <taxon>Pterygota</taxon>
        <taxon>Neoptera</taxon>
        <taxon>Endopterygota</taxon>
        <taxon>Lepidoptera</taxon>
        <taxon>Glossata</taxon>
        <taxon>Ditrysia</taxon>
        <taxon>Tineoidea</taxon>
        <taxon>Psychidae</taxon>
        <taxon>Oiketicinae</taxon>
        <taxon>Eumeta</taxon>
    </lineage>
</organism>
<dbReference type="OrthoDB" id="410155at2759"/>
<keyword evidence="3" id="KW-1185">Reference proteome</keyword>
<gene>
    <name evidence="2" type="ORF">EVAR_81672_1</name>
</gene>
<sequence>MRPSGIKLEVSRNRGGPGQCHRFQRYGHAAANCHEDPKCVKYLILGQGMPAHSRIGREACGKSVAKRPYCFLTCFCALYQSVGEESTTRATQELSRETVRRAFPIPPLVTTTAHHRLETTSKRVTPSVRRLKPKNITLLLFNANGLAKNIPELTKCMSEYGIEIALIQKTFSKPSRPKKSGQETRAISSTPSKRRKLPPDILELIRAKNATLHRASTYPTPAYRSRVRALQSEVRICVQEFRNENWNDLVEEITPSHKAFWKVTKALKTEGFFPIPLFEIPDSSVALDDTEIAKCLAESIESQCSHTSPSHNIAHINHIEEEVQHKASFETKDDLPPVSLSKVQTLIKSLQTKKASGLLPVTEHLHSDMSALTRLDVLPEQEFLTVLPSHPYCTLRAQTTYRDRLLAFISRYSSIIALYYRNGLKIKKLHSSIFRGPSMSWVDGSVPGG</sequence>
<feature type="region of interest" description="Disordered" evidence="1">
    <location>
        <begin position="173"/>
        <end position="195"/>
    </location>
</feature>
<dbReference type="EMBL" id="BGZK01000266">
    <property type="protein sequence ID" value="GBP32882.1"/>
    <property type="molecule type" value="Genomic_DNA"/>
</dbReference>
<proteinExistence type="predicted"/>
<accession>A0A4C1V3Q2</accession>
<dbReference type="Proteomes" id="UP000299102">
    <property type="component" value="Unassembled WGS sequence"/>
</dbReference>
<comment type="caution">
    <text evidence="2">The sequence shown here is derived from an EMBL/GenBank/DDBJ whole genome shotgun (WGS) entry which is preliminary data.</text>
</comment>
<reference evidence="2 3" key="1">
    <citation type="journal article" date="2019" name="Commun. Biol.">
        <title>The bagworm genome reveals a unique fibroin gene that provides high tensile strength.</title>
        <authorList>
            <person name="Kono N."/>
            <person name="Nakamura H."/>
            <person name="Ohtoshi R."/>
            <person name="Tomita M."/>
            <person name="Numata K."/>
            <person name="Arakawa K."/>
        </authorList>
    </citation>
    <scope>NUCLEOTIDE SEQUENCE [LARGE SCALE GENOMIC DNA]</scope>
</reference>
<protein>
    <submittedName>
        <fullName evidence="2">Uncharacterized protein</fullName>
    </submittedName>
</protein>
<evidence type="ECO:0000256" key="1">
    <source>
        <dbReference type="SAM" id="MobiDB-lite"/>
    </source>
</evidence>
<evidence type="ECO:0000313" key="3">
    <source>
        <dbReference type="Proteomes" id="UP000299102"/>
    </source>
</evidence>